<dbReference type="InterPro" id="IPR009594">
    <property type="entry name" value="Tscrpt_reg_HTH_AraC_N"/>
</dbReference>
<keyword evidence="2" id="KW-0238">DNA-binding</keyword>
<dbReference type="PROSITE" id="PS00041">
    <property type="entry name" value="HTH_ARAC_FAMILY_1"/>
    <property type="match status" value="1"/>
</dbReference>
<evidence type="ECO:0000313" key="6">
    <source>
        <dbReference type="Proteomes" id="UP000294480"/>
    </source>
</evidence>
<dbReference type="OrthoDB" id="34150at2"/>
<organism evidence="5 6">
    <name type="scientific">Hydromonas duriensis</name>
    <dbReference type="NCBI Taxonomy" id="1527608"/>
    <lineage>
        <taxon>Bacteria</taxon>
        <taxon>Pseudomonadati</taxon>
        <taxon>Pseudomonadota</taxon>
        <taxon>Betaproteobacteria</taxon>
        <taxon>Burkholderiales</taxon>
        <taxon>Burkholderiaceae</taxon>
        <taxon>Hydromonas</taxon>
    </lineage>
</organism>
<accession>A0A4V3DJT8</accession>
<proteinExistence type="predicted"/>
<dbReference type="PANTHER" id="PTHR43436:SF1">
    <property type="entry name" value="TRANSCRIPTIONAL REGULATORY PROTEIN"/>
    <property type="match status" value="1"/>
</dbReference>
<feature type="domain" description="HTH araC/xylS-type" evidence="4">
    <location>
        <begin position="214"/>
        <end position="312"/>
    </location>
</feature>
<evidence type="ECO:0000256" key="2">
    <source>
        <dbReference type="ARBA" id="ARBA00023125"/>
    </source>
</evidence>
<dbReference type="PANTHER" id="PTHR43436">
    <property type="entry name" value="ARAC-FAMILY TRANSCRIPTIONAL REGULATOR"/>
    <property type="match status" value="1"/>
</dbReference>
<dbReference type="Proteomes" id="UP000294480">
    <property type="component" value="Unassembled WGS sequence"/>
</dbReference>
<reference evidence="5 6" key="1">
    <citation type="submission" date="2019-03" db="EMBL/GenBank/DDBJ databases">
        <title>Genomic Encyclopedia of Type Strains, Phase IV (KMG-IV): sequencing the most valuable type-strain genomes for metagenomic binning, comparative biology and taxonomic classification.</title>
        <authorList>
            <person name="Goeker M."/>
        </authorList>
    </citation>
    <scope>NUCLEOTIDE SEQUENCE [LARGE SCALE GENOMIC DNA]</scope>
    <source>
        <strain evidence="5 6">DSM 102852</strain>
    </source>
</reference>
<evidence type="ECO:0000259" key="4">
    <source>
        <dbReference type="PROSITE" id="PS01124"/>
    </source>
</evidence>
<dbReference type="PROSITE" id="PS01124">
    <property type="entry name" value="HTH_ARAC_FAMILY_2"/>
    <property type="match status" value="1"/>
</dbReference>
<dbReference type="SMART" id="SM00342">
    <property type="entry name" value="HTH_ARAC"/>
    <property type="match status" value="1"/>
</dbReference>
<keyword evidence="6" id="KW-1185">Reference proteome</keyword>
<keyword evidence="3" id="KW-0804">Transcription</keyword>
<evidence type="ECO:0000256" key="1">
    <source>
        <dbReference type="ARBA" id="ARBA00023015"/>
    </source>
</evidence>
<dbReference type="GO" id="GO:0003700">
    <property type="term" value="F:DNA-binding transcription factor activity"/>
    <property type="evidence" value="ECO:0007669"/>
    <property type="project" value="InterPro"/>
</dbReference>
<sequence>MLNTRMDSLNITHLAQQLYKQLSLNSHETEGLRQTGLNGVSLFLHSRPPQQLKPLKESSIYSPRIVFLFLGAKTGELGLRHFRYDTNHFLVLTSYYPVQCVTDYQESDVLFGMTIELERTMVAELIHDIQKNSNTAPHQALENQAKTEGLACYPMNGLIREQLWALLRILSDAVACSLFGQTHLRELLYAFICSFGDDFLQSWVHHNSQFNQLHRVVEHVNEHFAQDISVSDLAELVAMSPSHFNRVFKNYMADTPMQYLKKIRLNKAQTLIKQQSLAINQIAQAVGYESASQFSREFKRYFGESPKQLAGQANK</sequence>
<dbReference type="SUPFAM" id="SSF46689">
    <property type="entry name" value="Homeodomain-like"/>
    <property type="match status" value="2"/>
</dbReference>
<dbReference type="Pfam" id="PF12833">
    <property type="entry name" value="HTH_18"/>
    <property type="match status" value="1"/>
</dbReference>
<protein>
    <submittedName>
        <fullName evidence="5">AraC family transcriptional regulator</fullName>
    </submittedName>
</protein>
<name>A0A4V3DJT8_9BURK</name>
<dbReference type="Gene3D" id="1.10.10.60">
    <property type="entry name" value="Homeodomain-like"/>
    <property type="match status" value="2"/>
</dbReference>
<dbReference type="AlphaFoldDB" id="A0A4V3DJT8"/>
<dbReference type="GO" id="GO:0043565">
    <property type="term" value="F:sequence-specific DNA binding"/>
    <property type="evidence" value="ECO:0007669"/>
    <property type="project" value="InterPro"/>
</dbReference>
<dbReference type="Pfam" id="PF06719">
    <property type="entry name" value="AraC_N"/>
    <property type="match status" value="1"/>
</dbReference>
<dbReference type="InterPro" id="IPR020449">
    <property type="entry name" value="Tscrpt_reg_AraC-type_HTH"/>
</dbReference>
<dbReference type="InterPro" id="IPR009057">
    <property type="entry name" value="Homeodomain-like_sf"/>
</dbReference>
<evidence type="ECO:0000313" key="5">
    <source>
        <dbReference type="EMBL" id="TDR31385.1"/>
    </source>
</evidence>
<keyword evidence="1" id="KW-0805">Transcription regulation</keyword>
<dbReference type="EMBL" id="SNZE01000010">
    <property type="protein sequence ID" value="TDR31385.1"/>
    <property type="molecule type" value="Genomic_DNA"/>
</dbReference>
<dbReference type="InterPro" id="IPR018060">
    <property type="entry name" value="HTH_AraC"/>
</dbReference>
<comment type="caution">
    <text evidence="5">The sequence shown here is derived from an EMBL/GenBank/DDBJ whole genome shotgun (WGS) entry which is preliminary data.</text>
</comment>
<dbReference type="InterPro" id="IPR018062">
    <property type="entry name" value="HTH_AraC-typ_CS"/>
</dbReference>
<evidence type="ECO:0000256" key="3">
    <source>
        <dbReference type="ARBA" id="ARBA00023163"/>
    </source>
</evidence>
<gene>
    <name evidence="5" type="ORF">DFR44_11033</name>
</gene>
<dbReference type="PRINTS" id="PR00032">
    <property type="entry name" value="HTHARAC"/>
</dbReference>